<evidence type="ECO:0000256" key="19">
    <source>
        <dbReference type="ARBA" id="ARBA00032409"/>
    </source>
</evidence>
<evidence type="ECO:0000256" key="15">
    <source>
        <dbReference type="ARBA" id="ARBA00023014"/>
    </source>
</evidence>
<gene>
    <name evidence="23" type="primary">qcrA</name>
    <name evidence="23" type="ORF">Voc01_036340</name>
</gene>
<dbReference type="Proteomes" id="UP000635606">
    <property type="component" value="Unassembled WGS sequence"/>
</dbReference>
<evidence type="ECO:0000256" key="6">
    <source>
        <dbReference type="ARBA" id="ARBA00022475"/>
    </source>
</evidence>
<dbReference type="InterPro" id="IPR017941">
    <property type="entry name" value="Rieske_2Fe-2S"/>
</dbReference>
<evidence type="ECO:0000313" key="24">
    <source>
        <dbReference type="Proteomes" id="UP000635606"/>
    </source>
</evidence>
<accession>A0A8J3ZR79</accession>
<dbReference type="AlphaFoldDB" id="A0A8J3ZR79"/>
<keyword evidence="10" id="KW-0479">Metal-binding</keyword>
<keyword evidence="11" id="KW-0249">Electron transport</keyword>
<evidence type="ECO:0000256" key="17">
    <source>
        <dbReference type="ARBA" id="ARBA00023157"/>
    </source>
</evidence>
<organism evidence="23 24">
    <name type="scientific">Virgisporangium ochraceum</name>
    <dbReference type="NCBI Taxonomy" id="65505"/>
    <lineage>
        <taxon>Bacteria</taxon>
        <taxon>Bacillati</taxon>
        <taxon>Actinomycetota</taxon>
        <taxon>Actinomycetes</taxon>
        <taxon>Micromonosporales</taxon>
        <taxon>Micromonosporaceae</taxon>
        <taxon>Virgisporangium</taxon>
    </lineage>
</organism>
<feature type="transmembrane region" description="Helical" evidence="21">
    <location>
        <begin position="173"/>
        <end position="193"/>
    </location>
</feature>
<reference evidence="23" key="1">
    <citation type="submission" date="2021-01" db="EMBL/GenBank/DDBJ databases">
        <title>Whole genome shotgun sequence of Virgisporangium ochraceum NBRC 16418.</title>
        <authorList>
            <person name="Komaki H."/>
            <person name="Tamura T."/>
        </authorList>
    </citation>
    <scope>NUCLEOTIDE SEQUENCE</scope>
    <source>
        <strain evidence="23">NBRC 16418</strain>
    </source>
</reference>
<comment type="function">
    <text evidence="1">Iron-sulfur subunit of the cytochrome bc1 complex, an essential component of the respiratory electron transport chain required for ATP synthesis. The bc1 complex catalyzes the oxidation of menaquinol and the reduction of cytochrome c in the respiratory chain. The bc1 complex operates through a Q-cycle mechanism that couples electron transfer to generation of the proton gradient that drives ATP synthesis.</text>
</comment>
<comment type="similarity">
    <text evidence="3">Belongs to the Rieske iron-sulfur protein family.</text>
</comment>
<evidence type="ECO:0000256" key="3">
    <source>
        <dbReference type="ARBA" id="ARBA00010651"/>
    </source>
</evidence>
<evidence type="ECO:0000256" key="21">
    <source>
        <dbReference type="SAM" id="Phobius"/>
    </source>
</evidence>
<dbReference type="CDD" id="cd03467">
    <property type="entry name" value="Rieske"/>
    <property type="match status" value="1"/>
</dbReference>
<dbReference type="GO" id="GO:0046872">
    <property type="term" value="F:metal ion binding"/>
    <property type="evidence" value="ECO:0007669"/>
    <property type="project" value="UniProtKB-KW"/>
</dbReference>
<evidence type="ECO:0000256" key="2">
    <source>
        <dbReference type="ARBA" id="ARBA00004651"/>
    </source>
</evidence>
<protein>
    <recommendedName>
        <fullName evidence="4">Cytochrome bc1 complex Rieske iron-sulfur subunit</fullName>
    </recommendedName>
    <alternativeName>
        <fullName evidence="18">Cytochrome bc1 reductase complex subunit QcrA</fullName>
    </alternativeName>
    <alternativeName>
        <fullName evidence="19">Rieske iron-sulfur protein</fullName>
    </alternativeName>
</protein>
<dbReference type="InterPro" id="IPR045603">
    <property type="entry name" value="QcrA_N"/>
</dbReference>
<dbReference type="SUPFAM" id="SSF50022">
    <property type="entry name" value="ISP domain"/>
    <property type="match status" value="1"/>
</dbReference>
<keyword evidence="9" id="KW-0001">2Fe-2S</keyword>
<name>A0A8J3ZR79_9ACTN</name>
<keyword evidence="6" id="KW-1003">Cell membrane</keyword>
<keyword evidence="16 21" id="KW-0472">Membrane</keyword>
<evidence type="ECO:0000313" key="23">
    <source>
        <dbReference type="EMBL" id="GIJ68717.1"/>
    </source>
</evidence>
<dbReference type="EMBL" id="BOPH01000047">
    <property type="protein sequence ID" value="GIJ68717.1"/>
    <property type="molecule type" value="Genomic_DNA"/>
</dbReference>
<evidence type="ECO:0000256" key="9">
    <source>
        <dbReference type="ARBA" id="ARBA00022714"/>
    </source>
</evidence>
<dbReference type="Gene3D" id="2.102.10.10">
    <property type="entry name" value="Rieske [2Fe-2S] iron-sulphur domain"/>
    <property type="match status" value="1"/>
</dbReference>
<keyword evidence="14" id="KW-0408">Iron</keyword>
<dbReference type="PROSITE" id="PS51296">
    <property type="entry name" value="RIESKE"/>
    <property type="match status" value="1"/>
</dbReference>
<dbReference type="InterPro" id="IPR036922">
    <property type="entry name" value="Rieske_2Fe-2S_sf"/>
</dbReference>
<dbReference type="RefSeq" id="WP_203928661.1">
    <property type="nucleotide sequence ID" value="NZ_BOPH01000047.1"/>
</dbReference>
<feature type="transmembrane region" description="Helical" evidence="21">
    <location>
        <begin position="102"/>
        <end position="125"/>
    </location>
</feature>
<keyword evidence="24" id="KW-1185">Reference proteome</keyword>
<keyword evidence="17" id="KW-1015">Disulfide bond</keyword>
<evidence type="ECO:0000256" key="16">
    <source>
        <dbReference type="ARBA" id="ARBA00023136"/>
    </source>
</evidence>
<feature type="domain" description="Rieske" evidence="22">
    <location>
        <begin position="285"/>
        <end position="351"/>
    </location>
</feature>
<dbReference type="GO" id="GO:0004497">
    <property type="term" value="F:monooxygenase activity"/>
    <property type="evidence" value="ECO:0007669"/>
    <property type="project" value="UniProtKB-ARBA"/>
</dbReference>
<dbReference type="PANTHER" id="PTHR10134">
    <property type="entry name" value="CYTOCHROME B-C1 COMPLEX SUBUNIT RIESKE, MITOCHONDRIAL"/>
    <property type="match status" value="1"/>
</dbReference>
<keyword evidence="8 21" id="KW-0812">Transmembrane</keyword>
<proteinExistence type="inferred from homology"/>
<dbReference type="Pfam" id="PF19297">
    <property type="entry name" value="QcrA_N"/>
    <property type="match status" value="1"/>
</dbReference>
<evidence type="ECO:0000256" key="4">
    <source>
        <dbReference type="ARBA" id="ARBA00015816"/>
    </source>
</evidence>
<evidence type="ECO:0000259" key="22">
    <source>
        <dbReference type="PROSITE" id="PS51296"/>
    </source>
</evidence>
<evidence type="ECO:0000256" key="5">
    <source>
        <dbReference type="ARBA" id="ARBA00022448"/>
    </source>
</evidence>
<comment type="caution">
    <text evidence="23">The sequence shown here is derived from an EMBL/GenBank/DDBJ whole genome shotgun (WGS) entry which is preliminary data.</text>
</comment>
<keyword evidence="13" id="KW-0560">Oxidoreductase</keyword>
<sequence>MTVDTKHRHDEPNPHDDGEPFDVSDPRHTRFDLVREGARRDGVEIVHYAPRFPVRGTKAEKRVERTIAFFFLLTGAASVGFVIAFGWWPWEYERASGPGDYYTPLLGLTLGLALLGLGAAVIIFAKKLLPEEVAVQDRHDGASPTDERVMTGATLLNMADETGITRRPLLKGAIALGVAPFAAVPVVALGGLINDPHDEDMYYHTGFQPGENGEKIRLVREDETPVRPEEVSVGGQITVFPGIPHGDTNQHADSPTLLIHLRQNDAEELRGNLGRIEVNKDAMYGNYVAYSKICTHAGCPASLYEQQTNRLLCPCHQSQFQITDNARPIFGPATRRLPMLPLEVDEEGYFVAKSDYRVPVGPGFWERP</sequence>
<evidence type="ECO:0000256" key="7">
    <source>
        <dbReference type="ARBA" id="ARBA00022660"/>
    </source>
</evidence>
<evidence type="ECO:0000256" key="14">
    <source>
        <dbReference type="ARBA" id="ARBA00023004"/>
    </source>
</evidence>
<evidence type="ECO:0000256" key="13">
    <source>
        <dbReference type="ARBA" id="ARBA00023002"/>
    </source>
</evidence>
<evidence type="ECO:0000256" key="18">
    <source>
        <dbReference type="ARBA" id="ARBA00029586"/>
    </source>
</evidence>
<keyword evidence="5" id="KW-0813">Transport</keyword>
<feature type="transmembrane region" description="Helical" evidence="21">
    <location>
        <begin position="67"/>
        <end position="90"/>
    </location>
</feature>
<evidence type="ECO:0000256" key="12">
    <source>
        <dbReference type="ARBA" id="ARBA00022989"/>
    </source>
</evidence>
<keyword evidence="12 21" id="KW-1133">Transmembrane helix</keyword>
<dbReference type="InterPro" id="IPR014349">
    <property type="entry name" value="Rieske_Fe-S_prot"/>
</dbReference>
<evidence type="ECO:0000256" key="10">
    <source>
        <dbReference type="ARBA" id="ARBA00022723"/>
    </source>
</evidence>
<dbReference type="GO" id="GO:0005886">
    <property type="term" value="C:plasma membrane"/>
    <property type="evidence" value="ECO:0007669"/>
    <property type="project" value="UniProtKB-SubCell"/>
</dbReference>
<feature type="region of interest" description="Disordered" evidence="20">
    <location>
        <begin position="1"/>
        <end position="26"/>
    </location>
</feature>
<dbReference type="GO" id="GO:0016705">
    <property type="term" value="F:oxidoreductase activity, acting on paired donors, with incorporation or reduction of molecular oxygen"/>
    <property type="evidence" value="ECO:0007669"/>
    <property type="project" value="UniProtKB-ARBA"/>
</dbReference>
<dbReference type="GO" id="GO:0051537">
    <property type="term" value="F:2 iron, 2 sulfur cluster binding"/>
    <property type="evidence" value="ECO:0007669"/>
    <property type="project" value="UniProtKB-KW"/>
</dbReference>
<evidence type="ECO:0000256" key="20">
    <source>
        <dbReference type="SAM" id="MobiDB-lite"/>
    </source>
</evidence>
<keyword evidence="7" id="KW-0679">Respiratory chain</keyword>
<keyword evidence="15" id="KW-0411">Iron-sulfur</keyword>
<evidence type="ECO:0000256" key="11">
    <source>
        <dbReference type="ARBA" id="ARBA00022982"/>
    </source>
</evidence>
<dbReference type="Pfam" id="PF00355">
    <property type="entry name" value="Rieske"/>
    <property type="match status" value="1"/>
</dbReference>
<evidence type="ECO:0000256" key="1">
    <source>
        <dbReference type="ARBA" id="ARBA00002494"/>
    </source>
</evidence>
<comment type="subcellular location">
    <subcellularLocation>
        <location evidence="2">Cell membrane</location>
        <topology evidence="2">Multi-pass membrane protein</topology>
    </subcellularLocation>
</comment>
<evidence type="ECO:0000256" key="8">
    <source>
        <dbReference type="ARBA" id="ARBA00022692"/>
    </source>
</evidence>